<dbReference type="InterPro" id="IPR011712">
    <property type="entry name" value="Sig_transdc_His_kin_sub3_dim/P"/>
</dbReference>
<evidence type="ECO:0000256" key="3">
    <source>
        <dbReference type="ARBA" id="ARBA00022679"/>
    </source>
</evidence>
<accession>A0ABS4H762</accession>
<feature type="domain" description="Histidine kinase" evidence="8">
    <location>
        <begin position="459"/>
        <end position="547"/>
    </location>
</feature>
<name>A0ABS4H762_9BACL</name>
<dbReference type="PANTHER" id="PTHR24421">
    <property type="entry name" value="NITRATE/NITRITE SENSOR PROTEIN NARX-RELATED"/>
    <property type="match status" value="1"/>
</dbReference>
<evidence type="ECO:0000256" key="1">
    <source>
        <dbReference type="ARBA" id="ARBA00000085"/>
    </source>
</evidence>
<reference evidence="9 10" key="1">
    <citation type="submission" date="2021-03" db="EMBL/GenBank/DDBJ databases">
        <title>Genomic Encyclopedia of Type Strains, Phase IV (KMG-IV): sequencing the most valuable type-strain genomes for metagenomic binning, comparative biology and taxonomic classification.</title>
        <authorList>
            <person name="Goeker M."/>
        </authorList>
    </citation>
    <scope>NUCLEOTIDE SEQUENCE [LARGE SCALE GENOMIC DNA]</scope>
    <source>
        <strain evidence="9 10">DSM 23491</strain>
    </source>
</reference>
<dbReference type="EC" id="2.7.13.3" evidence="2"/>
<dbReference type="RefSeq" id="WP_209851898.1">
    <property type="nucleotide sequence ID" value="NZ_CBCRVE010000004.1"/>
</dbReference>
<dbReference type="Gene3D" id="3.30.565.10">
    <property type="entry name" value="Histidine kinase-like ATPase, C-terminal domain"/>
    <property type="match status" value="1"/>
</dbReference>
<dbReference type="Proteomes" id="UP001519273">
    <property type="component" value="Unassembled WGS sequence"/>
</dbReference>
<keyword evidence="10" id="KW-1185">Reference proteome</keyword>
<dbReference type="InterPro" id="IPR050482">
    <property type="entry name" value="Sensor_HK_TwoCompSys"/>
</dbReference>
<evidence type="ECO:0000256" key="5">
    <source>
        <dbReference type="ARBA" id="ARBA00022777"/>
    </source>
</evidence>
<evidence type="ECO:0000256" key="6">
    <source>
        <dbReference type="ARBA" id="ARBA00022840"/>
    </source>
</evidence>
<comment type="catalytic activity">
    <reaction evidence="1">
        <text>ATP + protein L-histidine = ADP + protein N-phospho-L-histidine.</text>
        <dbReference type="EC" id="2.7.13.3"/>
    </reaction>
</comment>
<evidence type="ECO:0000259" key="8">
    <source>
        <dbReference type="PROSITE" id="PS50109"/>
    </source>
</evidence>
<sequence>MEPRVQELITLKTIAETLNQSNRLTPMLGTVLEKLLELTELEAGWIFLIDDDQDYECVADYGLPPALMSDNKRPMRCGTCWCMDRYRKGKLKNAVNILNCKRLEDAVENHLGDTHGITHHATVPLRSGNRRIGILNVAAPGKEHFEEEELALLQAVAFQIGSAMERMRLYADEQRRADLFARLGEFSRMLGTSTESESDQLQLAQRVMELIGAHFDWPYAAIIESAHSDFIIRSVFSGTSTRKTCSRLTGPAAEWLEKSVRERRLVAASEIEASGLTSDQQEKVGAMPKLRSAYAVPVPMSGATTYVIVIGGIKAGDLKRMDGDVLEALAEHVAITFESARIEEYHRELARWDERNKLARDLHDSVSQMLFSLSMTAKGTETLLTGNDVESAITAVRDMKSLSQSALKEMRALIMQLRPVGLEAGLVTSLKTYGEKFGLRVIPMSKGIRDIPRSVEEGLWRIGQEALNNVCKHSGVTEAIVELELSETEAVLRVIDHGRGVVEPSPERIRASFGMSTMRERAEALGGKFTITSEYNHGTVVEVVIPL</sequence>
<proteinExistence type="predicted"/>
<dbReference type="InterPro" id="IPR005467">
    <property type="entry name" value="His_kinase_dom"/>
</dbReference>
<keyword evidence="4" id="KW-0547">Nucleotide-binding</keyword>
<dbReference type="Gene3D" id="3.30.450.40">
    <property type="match status" value="2"/>
</dbReference>
<dbReference type="GO" id="GO:0016301">
    <property type="term" value="F:kinase activity"/>
    <property type="evidence" value="ECO:0007669"/>
    <property type="project" value="UniProtKB-KW"/>
</dbReference>
<evidence type="ECO:0000313" key="9">
    <source>
        <dbReference type="EMBL" id="MBP1938077.1"/>
    </source>
</evidence>
<dbReference type="PROSITE" id="PS50109">
    <property type="entry name" value="HIS_KIN"/>
    <property type="match status" value="1"/>
</dbReference>
<keyword evidence="3" id="KW-0808">Transferase</keyword>
<protein>
    <recommendedName>
        <fullName evidence="2">histidine kinase</fullName>
        <ecNumber evidence="2">2.7.13.3</ecNumber>
    </recommendedName>
</protein>
<gene>
    <name evidence="9" type="ORF">J2Z20_002995</name>
</gene>
<dbReference type="Pfam" id="PF02518">
    <property type="entry name" value="HATPase_c"/>
    <property type="match status" value="1"/>
</dbReference>
<dbReference type="InterPro" id="IPR029016">
    <property type="entry name" value="GAF-like_dom_sf"/>
</dbReference>
<dbReference type="PANTHER" id="PTHR24421:SF40">
    <property type="entry name" value="SENSOR HISTIDINE KINASE YHCY"/>
    <property type="match status" value="1"/>
</dbReference>
<dbReference type="SUPFAM" id="SSF55874">
    <property type="entry name" value="ATPase domain of HSP90 chaperone/DNA topoisomerase II/histidine kinase"/>
    <property type="match status" value="1"/>
</dbReference>
<keyword evidence="5 9" id="KW-0418">Kinase</keyword>
<dbReference type="InterPro" id="IPR003594">
    <property type="entry name" value="HATPase_dom"/>
</dbReference>
<dbReference type="SUPFAM" id="SSF55781">
    <property type="entry name" value="GAF domain-like"/>
    <property type="match status" value="2"/>
</dbReference>
<comment type="caution">
    <text evidence="9">The sequence shown here is derived from an EMBL/GenBank/DDBJ whole genome shotgun (WGS) entry which is preliminary data.</text>
</comment>
<dbReference type="CDD" id="cd16917">
    <property type="entry name" value="HATPase_UhpB-NarQ-NarX-like"/>
    <property type="match status" value="1"/>
</dbReference>
<evidence type="ECO:0000313" key="10">
    <source>
        <dbReference type="Proteomes" id="UP001519273"/>
    </source>
</evidence>
<keyword evidence="7" id="KW-0902">Two-component regulatory system</keyword>
<dbReference type="InterPro" id="IPR003018">
    <property type="entry name" value="GAF"/>
</dbReference>
<evidence type="ECO:0000256" key="2">
    <source>
        <dbReference type="ARBA" id="ARBA00012438"/>
    </source>
</evidence>
<dbReference type="EMBL" id="JAGGKP010000010">
    <property type="protein sequence ID" value="MBP1938077.1"/>
    <property type="molecule type" value="Genomic_DNA"/>
</dbReference>
<keyword evidence="6" id="KW-0067">ATP-binding</keyword>
<evidence type="ECO:0000256" key="4">
    <source>
        <dbReference type="ARBA" id="ARBA00022741"/>
    </source>
</evidence>
<evidence type="ECO:0000256" key="7">
    <source>
        <dbReference type="ARBA" id="ARBA00023012"/>
    </source>
</evidence>
<dbReference type="Gene3D" id="1.20.5.1930">
    <property type="match status" value="1"/>
</dbReference>
<dbReference type="SMART" id="SM00065">
    <property type="entry name" value="GAF"/>
    <property type="match status" value="1"/>
</dbReference>
<organism evidence="9 10">
    <name type="scientific">Paenibacillus sediminis</name>
    <dbReference type="NCBI Taxonomy" id="664909"/>
    <lineage>
        <taxon>Bacteria</taxon>
        <taxon>Bacillati</taxon>
        <taxon>Bacillota</taxon>
        <taxon>Bacilli</taxon>
        <taxon>Bacillales</taxon>
        <taxon>Paenibacillaceae</taxon>
        <taxon>Paenibacillus</taxon>
    </lineage>
</organism>
<dbReference type="Pfam" id="PF07730">
    <property type="entry name" value="HisKA_3"/>
    <property type="match status" value="1"/>
</dbReference>
<dbReference type="SMART" id="SM00387">
    <property type="entry name" value="HATPase_c"/>
    <property type="match status" value="1"/>
</dbReference>
<dbReference type="InterPro" id="IPR036890">
    <property type="entry name" value="HATPase_C_sf"/>
</dbReference>
<dbReference type="Pfam" id="PF13185">
    <property type="entry name" value="GAF_2"/>
    <property type="match status" value="1"/>
</dbReference>